<reference evidence="2 3" key="1">
    <citation type="journal article" date="2022" name="Allergy">
        <title>Genome assembly and annotation of Periplaneta americana reveal a comprehensive cockroach allergen profile.</title>
        <authorList>
            <person name="Wang L."/>
            <person name="Xiong Q."/>
            <person name="Saelim N."/>
            <person name="Wang L."/>
            <person name="Nong W."/>
            <person name="Wan A.T."/>
            <person name="Shi M."/>
            <person name="Liu X."/>
            <person name="Cao Q."/>
            <person name="Hui J.H.L."/>
            <person name="Sookrung N."/>
            <person name="Leung T.F."/>
            <person name="Tungtrongchitr A."/>
            <person name="Tsui S.K.W."/>
        </authorList>
    </citation>
    <scope>NUCLEOTIDE SEQUENCE [LARGE SCALE GENOMIC DNA]</scope>
    <source>
        <strain evidence="2">PWHHKU_190912</strain>
    </source>
</reference>
<gene>
    <name evidence="2" type="ORF">ANN_15280</name>
</gene>
<feature type="region of interest" description="Disordered" evidence="1">
    <location>
        <begin position="142"/>
        <end position="188"/>
    </location>
</feature>
<keyword evidence="3" id="KW-1185">Reference proteome</keyword>
<dbReference type="EMBL" id="JAJSOF020000027">
    <property type="protein sequence ID" value="KAJ4433023.1"/>
    <property type="molecule type" value="Genomic_DNA"/>
</dbReference>
<feature type="region of interest" description="Disordered" evidence="1">
    <location>
        <begin position="262"/>
        <end position="297"/>
    </location>
</feature>
<dbReference type="PANTHER" id="PTHR47326">
    <property type="entry name" value="TRANSPOSABLE ELEMENT TC3 TRANSPOSASE-LIKE PROTEIN"/>
    <property type="match status" value="1"/>
</dbReference>
<evidence type="ECO:0000313" key="3">
    <source>
        <dbReference type="Proteomes" id="UP001148838"/>
    </source>
</evidence>
<organism evidence="2 3">
    <name type="scientific">Periplaneta americana</name>
    <name type="common">American cockroach</name>
    <name type="synonym">Blatta americana</name>
    <dbReference type="NCBI Taxonomy" id="6978"/>
    <lineage>
        <taxon>Eukaryota</taxon>
        <taxon>Metazoa</taxon>
        <taxon>Ecdysozoa</taxon>
        <taxon>Arthropoda</taxon>
        <taxon>Hexapoda</taxon>
        <taxon>Insecta</taxon>
        <taxon>Pterygota</taxon>
        <taxon>Neoptera</taxon>
        <taxon>Polyneoptera</taxon>
        <taxon>Dictyoptera</taxon>
        <taxon>Blattodea</taxon>
        <taxon>Blattoidea</taxon>
        <taxon>Blattidae</taxon>
        <taxon>Blattinae</taxon>
        <taxon>Periplaneta</taxon>
    </lineage>
</organism>
<feature type="region of interest" description="Disordered" evidence="1">
    <location>
        <begin position="476"/>
        <end position="509"/>
    </location>
</feature>
<dbReference type="InterPro" id="IPR036397">
    <property type="entry name" value="RNaseH_sf"/>
</dbReference>
<evidence type="ECO:0000256" key="1">
    <source>
        <dbReference type="SAM" id="MobiDB-lite"/>
    </source>
</evidence>
<sequence length="509" mass="57935">MDCGRLHTVCMPEMEERVLQHVECDPKQLCKELQLLKHRFLCDELPMLLENAALLERQRMWFMHDWAQPHFLRIVQQYLTQTYHGQWIGRGSQVAWLPLSPDFNPLDFWLWGHWCMPNPSTKYIRYKNECLIHVPKSEGSQEEKQELVGSLAEKTLPTGRNADEEGEMHDLENDDSNAASDDSEIHDNDIVKKCDVSAGMSSDGEKDQKSCNKYSNNECSDRWTVIDIHRTGRHGPVSPPVIGEDLSERGLCYFKLPCNEDDDSTKEKPSMSREHEHNDDFVSESEEKLTSRPASVLPAELSATEKKAVSSEKMLRSDTKSLDLEHNINDVKSSLVPHHSNPKQETDVFENTFKISDIKASSTPNVTASVSHSTTRDCVGVKSSQPKQSDKSNARVLFPDNKNKHSAEILDENDILVCSKDEKIFEKDAEDSDEPDIIVTQPDSVIKKKSEHCLDTLKSKYCKNNKFVVTRMEVQSESKPKIFEVPSSSRGDTRRGHDKPISPEVITLE</sequence>
<dbReference type="PANTHER" id="PTHR47326:SF1">
    <property type="entry name" value="HTH PSQ-TYPE DOMAIN-CONTAINING PROTEIN"/>
    <property type="match status" value="1"/>
</dbReference>
<feature type="compositionally biased region" description="Basic and acidic residues" evidence="1">
    <location>
        <begin position="265"/>
        <end position="290"/>
    </location>
</feature>
<evidence type="ECO:0000313" key="2">
    <source>
        <dbReference type="EMBL" id="KAJ4433023.1"/>
    </source>
</evidence>
<feature type="compositionally biased region" description="Basic and acidic residues" evidence="1">
    <location>
        <begin position="491"/>
        <end position="501"/>
    </location>
</feature>
<proteinExistence type="predicted"/>
<comment type="caution">
    <text evidence="2">The sequence shown here is derived from an EMBL/GenBank/DDBJ whole genome shotgun (WGS) entry which is preliminary data.</text>
</comment>
<accession>A0ABQ8SG89</accession>
<dbReference type="Gene3D" id="3.30.420.10">
    <property type="entry name" value="Ribonuclease H-like superfamily/Ribonuclease H"/>
    <property type="match status" value="1"/>
</dbReference>
<dbReference type="Proteomes" id="UP001148838">
    <property type="component" value="Unassembled WGS sequence"/>
</dbReference>
<feature type="compositionally biased region" description="Acidic residues" evidence="1">
    <location>
        <begin position="164"/>
        <end position="175"/>
    </location>
</feature>
<name>A0ABQ8SG89_PERAM</name>
<protein>
    <submittedName>
        <fullName evidence="2">Uncharacterized protein</fullName>
    </submittedName>
</protein>